<protein>
    <submittedName>
        <fullName evidence="1">Uncharacterized protein</fullName>
    </submittedName>
</protein>
<name>A0A256JIZ7_HALEZ</name>
<organism evidence="1 2">
    <name type="scientific">Halorubrum ezzemoulense</name>
    <name type="common">Halorubrum chaoviator</name>
    <dbReference type="NCBI Taxonomy" id="337243"/>
    <lineage>
        <taxon>Archaea</taxon>
        <taxon>Methanobacteriati</taxon>
        <taxon>Methanobacteriota</taxon>
        <taxon>Stenosarchaea group</taxon>
        <taxon>Halobacteria</taxon>
        <taxon>Halobacteriales</taxon>
        <taxon>Haloferacaceae</taxon>
        <taxon>Halorubrum</taxon>
    </lineage>
</organism>
<accession>A0A256JIZ7</accession>
<comment type="caution">
    <text evidence="1">The sequence shown here is derived from an EMBL/GenBank/DDBJ whole genome shotgun (WGS) entry which is preliminary data.</text>
</comment>
<dbReference type="Proteomes" id="UP000215607">
    <property type="component" value="Unassembled WGS sequence"/>
</dbReference>
<dbReference type="RefSeq" id="WP_094592775.1">
    <property type="nucleotide sequence ID" value="NZ_NHPA01000031.1"/>
</dbReference>
<dbReference type="EMBL" id="NHPA01000031">
    <property type="protein sequence ID" value="OYR68751.1"/>
    <property type="molecule type" value="Genomic_DNA"/>
</dbReference>
<dbReference type="AlphaFoldDB" id="A0A256JIZ7"/>
<evidence type="ECO:0000313" key="2">
    <source>
        <dbReference type="Proteomes" id="UP000215607"/>
    </source>
</evidence>
<reference evidence="1 2" key="1">
    <citation type="journal article" date="2014" name="Front. Microbiol.">
        <title>Population and genomic analysis of the genus Halorubrum.</title>
        <authorList>
            <person name="Fullmer M.S."/>
            <person name="Soucy S.M."/>
            <person name="Swithers K.S."/>
            <person name="Makkay A.M."/>
            <person name="Wheeler R."/>
            <person name="Ventosa A."/>
            <person name="Gogarten J.P."/>
            <person name="Papke R.T."/>
        </authorList>
    </citation>
    <scope>NUCLEOTIDE SEQUENCE [LARGE SCALE GENOMIC DNA]</scope>
    <source>
        <strain evidence="1 2">Ga2p</strain>
    </source>
</reference>
<proteinExistence type="predicted"/>
<evidence type="ECO:0000313" key="1">
    <source>
        <dbReference type="EMBL" id="OYR68751.1"/>
    </source>
</evidence>
<sequence length="456" mass="52573">MSKSVSSREKRRRKREEVLQRLREDFEPWGKSRQARYHAGEKSWNRLSDIHNDGEKIYQFFKDNDGNSLKPFWRKLERLSRSFRREGQQAAHPVYRYPSAYLDAIIHLDDAEKWALEEGRLDDDIVAEQPRPRQKVLEWLAKPENEDVLMAMGDGGTDLWAHSEPGEGKTSFANVIGGVRMPEINNETLLWMLTLDELECLPLAPFMTVAVPEGIQYEVHAKPRNPALPTVEIELTDVFRDTVEYTDPQDLMTKIVPGGLYAVLPDPLFRGCEQLTRATYTPAHEADEPAEVTPLRDVNFAFLETRAKDDEFLHPTTMVNDEFSDLVPLNPEADENDTNRKVKGWPVAQGKARKKNLSMINLSHSIARCDEGPREKNRWFVTMPNTPPPANSLSGIGNVPINMNYINTFADRKGRAVIWRNDNFAPIQWPNPYRRYRFRGEISVTYPRREEALDEL</sequence>
<gene>
    <name evidence="1" type="ORF">DJ79_05070</name>
</gene>